<comment type="caution">
    <text evidence="1">The sequence shown here is derived from an EMBL/GenBank/DDBJ whole genome shotgun (WGS) entry which is preliminary data.</text>
</comment>
<name>A0A483NA25_KLEPN</name>
<evidence type="ECO:0000313" key="1">
    <source>
        <dbReference type="EMBL" id="TCX95870.1"/>
    </source>
</evidence>
<reference evidence="1" key="1">
    <citation type="submission" date="2019-01" db="EMBL/GenBank/DDBJ databases">
        <authorList>
            <person name="Lista F."/>
            <person name="Anselmo A."/>
        </authorList>
    </citation>
    <scope>NUCLEOTIDE SEQUENCE</scope>
    <source>
        <strain evidence="1">3S</strain>
    </source>
</reference>
<dbReference type="AlphaFoldDB" id="A0A483NA25"/>
<organism evidence="1">
    <name type="scientific">Klebsiella pneumoniae</name>
    <dbReference type="NCBI Taxonomy" id="573"/>
    <lineage>
        <taxon>Bacteria</taxon>
        <taxon>Pseudomonadati</taxon>
        <taxon>Pseudomonadota</taxon>
        <taxon>Gammaproteobacteria</taxon>
        <taxon>Enterobacterales</taxon>
        <taxon>Enterobacteriaceae</taxon>
        <taxon>Klebsiella/Raoultella group</taxon>
        <taxon>Klebsiella</taxon>
        <taxon>Klebsiella pneumoniae complex</taxon>
    </lineage>
</organism>
<gene>
    <name evidence="1" type="ORF">ETF13_01910</name>
</gene>
<protein>
    <submittedName>
        <fullName evidence="1">Uncharacterized protein</fullName>
    </submittedName>
</protein>
<dbReference type="EMBL" id="SDCT01000002">
    <property type="protein sequence ID" value="TCX95870.1"/>
    <property type="molecule type" value="Genomic_DNA"/>
</dbReference>
<dbReference type="RefSeq" id="WP_131876544.1">
    <property type="nucleotide sequence ID" value="NZ_JANJFA010000001.1"/>
</dbReference>
<sequence>MNKKYAMGVIALVLLAAFVVLGSSISNPSKESDREKVQNCTKKEGVDCTSIIHEFQERWGENP</sequence>
<accession>A0A483NA25</accession>
<proteinExistence type="predicted"/>